<gene>
    <name evidence="1" type="ORF">CHS0354_037422</name>
</gene>
<proteinExistence type="predicted"/>
<reference evidence="1" key="2">
    <citation type="journal article" date="2021" name="Genome Biol. Evol.">
        <title>Developing a high-quality reference genome for a parasitic bivalve with doubly uniparental inheritance (Bivalvia: Unionida).</title>
        <authorList>
            <person name="Smith C.H."/>
        </authorList>
    </citation>
    <scope>NUCLEOTIDE SEQUENCE</scope>
    <source>
        <strain evidence="1">CHS0354</strain>
        <tissue evidence="1">Mantle</tissue>
    </source>
</reference>
<comment type="caution">
    <text evidence="1">The sequence shown here is derived from an EMBL/GenBank/DDBJ whole genome shotgun (WGS) entry which is preliminary data.</text>
</comment>
<dbReference type="Proteomes" id="UP001195483">
    <property type="component" value="Unassembled WGS sequence"/>
</dbReference>
<protein>
    <submittedName>
        <fullName evidence="1">Uncharacterized protein</fullName>
    </submittedName>
</protein>
<keyword evidence="2" id="KW-1185">Reference proteome</keyword>
<dbReference type="EMBL" id="JAEAOA010002189">
    <property type="protein sequence ID" value="KAK3578445.1"/>
    <property type="molecule type" value="Genomic_DNA"/>
</dbReference>
<name>A0AAE0VIY1_9BIVA</name>
<organism evidence="1 2">
    <name type="scientific">Potamilus streckersoni</name>
    <dbReference type="NCBI Taxonomy" id="2493646"/>
    <lineage>
        <taxon>Eukaryota</taxon>
        <taxon>Metazoa</taxon>
        <taxon>Spiralia</taxon>
        <taxon>Lophotrochozoa</taxon>
        <taxon>Mollusca</taxon>
        <taxon>Bivalvia</taxon>
        <taxon>Autobranchia</taxon>
        <taxon>Heteroconchia</taxon>
        <taxon>Palaeoheterodonta</taxon>
        <taxon>Unionida</taxon>
        <taxon>Unionoidea</taxon>
        <taxon>Unionidae</taxon>
        <taxon>Ambleminae</taxon>
        <taxon>Lampsilini</taxon>
        <taxon>Potamilus</taxon>
    </lineage>
</organism>
<dbReference type="AlphaFoldDB" id="A0AAE0VIY1"/>
<reference evidence="1" key="1">
    <citation type="journal article" date="2021" name="Genome Biol. Evol.">
        <title>A High-Quality Reference Genome for a Parasitic Bivalve with Doubly Uniparental Inheritance (Bivalvia: Unionida).</title>
        <authorList>
            <person name="Smith C.H."/>
        </authorList>
    </citation>
    <scope>NUCLEOTIDE SEQUENCE</scope>
    <source>
        <strain evidence="1">CHS0354</strain>
    </source>
</reference>
<accession>A0AAE0VIY1</accession>
<evidence type="ECO:0000313" key="1">
    <source>
        <dbReference type="EMBL" id="KAK3578445.1"/>
    </source>
</evidence>
<reference evidence="1" key="3">
    <citation type="submission" date="2023-05" db="EMBL/GenBank/DDBJ databases">
        <authorList>
            <person name="Smith C.H."/>
        </authorList>
    </citation>
    <scope>NUCLEOTIDE SEQUENCE</scope>
    <source>
        <strain evidence="1">CHS0354</strain>
        <tissue evidence="1">Mantle</tissue>
    </source>
</reference>
<evidence type="ECO:0000313" key="2">
    <source>
        <dbReference type="Proteomes" id="UP001195483"/>
    </source>
</evidence>
<sequence>MYLTYLSNASCLHPLVIQLTSHGHFLHLMVIQLISHAHSAHIPWSFSSLPIVIPYIPQSFSSLPMVIPYIPWSFSSHYVGIEIFEIVHRKYNQVEVISLQMLKRKDFLTCLLSVND</sequence>